<dbReference type="Pfam" id="PF01498">
    <property type="entry name" value="HTH_Tnp_Tc3_2"/>
    <property type="match status" value="1"/>
</dbReference>
<evidence type="ECO:0000313" key="2">
    <source>
        <dbReference type="Proteomes" id="UP001652625"/>
    </source>
</evidence>
<proteinExistence type="predicted"/>
<reference evidence="3" key="1">
    <citation type="submission" date="2025-08" db="UniProtKB">
        <authorList>
            <consortium name="RefSeq"/>
        </authorList>
    </citation>
    <scope>IDENTIFICATION</scope>
</reference>
<sequence length="141" mass="16133">MGKKSVSPEIKQRILGLHFGGFNSSEIAQALKSVSRSYVLRTIQKFKKTGTTEDKNRSGRPRITSITDDNSINKIARKNPKYSAKEIAQEVNLALKNHISRQTVNRRLIDRKLCCYVAARKPLLKPTHCLKRIKFCFFENV</sequence>
<dbReference type="InterPro" id="IPR036388">
    <property type="entry name" value="WH-like_DNA-bd_sf"/>
</dbReference>
<name>A0ABM4BMM2_HYDVU</name>
<dbReference type="RefSeq" id="XP_065650336.1">
    <property type="nucleotide sequence ID" value="XM_065794264.1"/>
</dbReference>
<feature type="domain" description="Transposase Tc1-like" evidence="1">
    <location>
        <begin position="71"/>
        <end position="136"/>
    </location>
</feature>
<organism evidence="2 3">
    <name type="scientific">Hydra vulgaris</name>
    <name type="common">Hydra</name>
    <name type="synonym">Hydra attenuata</name>
    <dbReference type="NCBI Taxonomy" id="6087"/>
    <lineage>
        <taxon>Eukaryota</taxon>
        <taxon>Metazoa</taxon>
        <taxon>Cnidaria</taxon>
        <taxon>Hydrozoa</taxon>
        <taxon>Hydroidolina</taxon>
        <taxon>Anthoathecata</taxon>
        <taxon>Aplanulata</taxon>
        <taxon>Hydridae</taxon>
        <taxon>Hydra</taxon>
    </lineage>
</organism>
<evidence type="ECO:0000259" key="1">
    <source>
        <dbReference type="Pfam" id="PF01498"/>
    </source>
</evidence>
<evidence type="ECO:0000313" key="3">
    <source>
        <dbReference type="RefSeq" id="XP_065650336.1"/>
    </source>
</evidence>
<dbReference type="GeneID" id="136078490"/>
<dbReference type="Gene3D" id="1.10.10.10">
    <property type="entry name" value="Winged helix-like DNA-binding domain superfamily/Winged helix DNA-binding domain"/>
    <property type="match status" value="1"/>
</dbReference>
<keyword evidence="2" id="KW-1185">Reference proteome</keyword>
<accession>A0ABM4BMM2</accession>
<dbReference type="SUPFAM" id="SSF46689">
    <property type="entry name" value="Homeodomain-like"/>
    <property type="match status" value="1"/>
</dbReference>
<dbReference type="Proteomes" id="UP001652625">
    <property type="component" value="Chromosome 03"/>
</dbReference>
<dbReference type="InterPro" id="IPR002492">
    <property type="entry name" value="Transposase_Tc1-like"/>
</dbReference>
<dbReference type="InterPro" id="IPR009057">
    <property type="entry name" value="Homeodomain-like_sf"/>
</dbReference>
<gene>
    <name evidence="3" type="primary">LOC136078490</name>
</gene>
<protein>
    <submittedName>
        <fullName evidence="3">Uncharacterized protein LOC136078490</fullName>
    </submittedName>
</protein>